<proteinExistence type="predicted"/>
<dbReference type="Pfam" id="PF00069">
    <property type="entry name" value="Pkinase"/>
    <property type="match status" value="1"/>
</dbReference>
<dbReference type="Proteomes" id="UP000185674">
    <property type="component" value="Chromosome"/>
</dbReference>
<dbReference type="InterPro" id="IPR050205">
    <property type="entry name" value="CDPK_Ser/Thr_kinases"/>
</dbReference>
<reference evidence="6 7" key="1">
    <citation type="submission" date="2016-08" db="EMBL/GenBank/DDBJ databases">
        <title>Complete genome sequence of Acinetobacter baylyi strain GFJ2.</title>
        <authorList>
            <person name="Tabata M."/>
            <person name="Kuboki S."/>
            <person name="Gibu N."/>
            <person name="Kinouchi Y."/>
            <person name="Vangnai A."/>
            <person name="Kasai D."/>
            <person name="Fukuda M."/>
        </authorList>
    </citation>
    <scope>NUCLEOTIDE SEQUENCE [LARGE SCALE GENOMIC DNA]</scope>
    <source>
        <strain evidence="6 7">GFJ2</strain>
    </source>
</reference>
<dbReference type="PANTHER" id="PTHR24349">
    <property type="entry name" value="SERINE/THREONINE-PROTEIN KINASE"/>
    <property type="match status" value="1"/>
</dbReference>
<organism evidence="6 7">
    <name type="scientific">Acinetobacter soli</name>
    <dbReference type="NCBI Taxonomy" id="487316"/>
    <lineage>
        <taxon>Bacteria</taxon>
        <taxon>Pseudomonadati</taxon>
        <taxon>Pseudomonadota</taxon>
        <taxon>Gammaproteobacteria</taxon>
        <taxon>Moraxellales</taxon>
        <taxon>Moraxellaceae</taxon>
        <taxon>Acinetobacter</taxon>
    </lineage>
</organism>
<keyword evidence="2" id="KW-0547">Nucleotide-binding</keyword>
<keyword evidence="4" id="KW-0067">ATP-binding</keyword>
<evidence type="ECO:0000256" key="4">
    <source>
        <dbReference type="ARBA" id="ARBA00022840"/>
    </source>
</evidence>
<keyword evidence="1" id="KW-0808">Transferase</keyword>
<dbReference type="KEGG" id="asol:BEN76_07265"/>
<gene>
    <name evidence="6" type="ORF">BEN76_07265</name>
</gene>
<evidence type="ECO:0000256" key="2">
    <source>
        <dbReference type="ARBA" id="ARBA00022741"/>
    </source>
</evidence>
<protein>
    <recommendedName>
        <fullName evidence="5">Protein kinase domain-containing protein</fullName>
    </recommendedName>
</protein>
<name>A0A1P8EHX9_9GAMM</name>
<evidence type="ECO:0000313" key="6">
    <source>
        <dbReference type="EMBL" id="APV35824.1"/>
    </source>
</evidence>
<dbReference type="Gene3D" id="1.10.510.10">
    <property type="entry name" value="Transferase(Phosphotransferase) domain 1"/>
    <property type="match status" value="1"/>
</dbReference>
<evidence type="ECO:0000256" key="1">
    <source>
        <dbReference type="ARBA" id="ARBA00022679"/>
    </source>
</evidence>
<dbReference type="InterPro" id="IPR011009">
    <property type="entry name" value="Kinase-like_dom_sf"/>
</dbReference>
<dbReference type="EMBL" id="CP016896">
    <property type="protein sequence ID" value="APV35824.1"/>
    <property type="molecule type" value="Genomic_DNA"/>
</dbReference>
<dbReference type="AlphaFoldDB" id="A0A1P8EHX9"/>
<dbReference type="STRING" id="487316.BEN76_07265"/>
<sequence>MFNDHELILHTHSHRFALGRRLYQFRAEGQQYWLKAQIAETHAETEAGFHNELGFYQWASNHISHILPARIETLGMLGQERTTGDILILPHASSMFAVSVHELSFDIVVKRIKQLLDCLHDYEQSGCIHGDLKPDHCVIFNNRVCLIDFEQSDSAYMHPPPGITATPRYMAPELFHGAQKSIGSDLYALGVMLYEWLNHTRLTAKSYREWAYLHCQTFDLQLVHEYSGLYPLLDGLLKKQFSQRFTSVSEAKCTFDQLKLTI</sequence>
<evidence type="ECO:0000259" key="5">
    <source>
        <dbReference type="PROSITE" id="PS50011"/>
    </source>
</evidence>
<evidence type="ECO:0000256" key="3">
    <source>
        <dbReference type="ARBA" id="ARBA00022777"/>
    </source>
</evidence>
<evidence type="ECO:0000313" key="7">
    <source>
        <dbReference type="Proteomes" id="UP000185674"/>
    </source>
</evidence>
<dbReference type="SMART" id="SM00220">
    <property type="entry name" value="S_TKc"/>
    <property type="match status" value="1"/>
</dbReference>
<dbReference type="SUPFAM" id="SSF56112">
    <property type="entry name" value="Protein kinase-like (PK-like)"/>
    <property type="match status" value="1"/>
</dbReference>
<feature type="domain" description="Protein kinase" evidence="5">
    <location>
        <begin position="1"/>
        <end position="262"/>
    </location>
</feature>
<dbReference type="GO" id="GO:0005524">
    <property type="term" value="F:ATP binding"/>
    <property type="evidence" value="ECO:0007669"/>
    <property type="project" value="UniProtKB-KW"/>
</dbReference>
<dbReference type="GO" id="GO:0004672">
    <property type="term" value="F:protein kinase activity"/>
    <property type="evidence" value="ECO:0007669"/>
    <property type="project" value="InterPro"/>
</dbReference>
<keyword evidence="3" id="KW-0418">Kinase</keyword>
<dbReference type="PROSITE" id="PS50011">
    <property type="entry name" value="PROTEIN_KINASE_DOM"/>
    <property type="match status" value="1"/>
</dbReference>
<dbReference type="eggNOG" id="COG0515">
    <property type="taxonomic scope" value="Bacteria"/>
</dbReference>
<dbReference type="RefSeq" id="WP_076032710.1">
    <property type="nucleotide sequence ID" value="NZ_BKXY01000017.1"/>
</dbReference>
<accession>A0A1P8EHX9</accession>
<dbReference type="InterPro" id="IPR000719">
    <property type="entry name" value="Prot_kinase_dom"/>
</dbReference>